<dbReference type="Proteomes" id="UP001500886">
    <property type="component" value="Unassembled WGS sequence"/>
</dbReference>
<evidence type="ECO:0000256" key="1">
    <source>
        <dbReference type="SAM" id="MobiDB-lite"/>
    </source>
</evidence>
<feature type="region of interest" description="Disordered" evidence="1">
    <location>
        <begin position="180"/>
        <end position="262"/>
    </location>
</feature>
<evidence type="ECO:0000256" key="2">
    <source>
        <dbReference type="SAM" id="Phobius"/>
    </source>
</evidence>
<feature type="chain" id="PRO_5046688675" description="LPXTG cell wall anchor domain-containing protein" evidence="3">
    <location>
        <begin position="35"/>
        <end position="303"/>
    </location>
</feature>
<accession>A0ABN3TNC4</accession>
<organism evidence="4 5">
    <name type="scientific">Streptomyces luteosporeus</name>
    <dbReference type="NCBI Taxonomy" id="173856"/>
    <lineage>
        <taxon>Bacteria</taxon>
        <taxon>Bacillati</taxon>
        <taxon>Actinomycetota</taxon>
        <taxon>Actinomycetes</taxon>
        <taxon>Kitasatosporales</taxon>
        <taxon>Streptomycetaceae</taxon>
        <taxon>Streptomyces</taxon>
    </lineage>
</organism>
<proteinExistence type="predicted"/>
<sequence>MFLSISRARRRWSPAPVVAVVALLLPLVAPAAWAASGAEPTPGSSQGGSPGPSAPAGYRISTELPGRISVDKKSGNTSLMATVRNAGPKDAPDVRLKVVGFKGMRIRSVEGCSAIAAGELPEGSNSGYTCAVGKLAAGASRSYRVSASFDLKDQGQICLPVTLGDTKTLLWQQGPVHFGTTDTSSDAPDTPLLLGQKNVPNGAAASSPASPPAASPSRTPAPSPTSPASPAPSASPSKGGGSAPAPGGSQSPTSGGSYGADDGELAHTGGSAAGLGVLAAAAVALLAAGCGIFWLTARRAGRH</sequence>
<evidence type="ECO:0008006" key="6">
    <source>
        <dbReference type="Google" id="ProtNLM"/>
    </source>
</evidence>
<keyword evidence="2" id="KW-1133">Transmembrane helix</keyword>
<keyword evidence="5" id="KW-1185">Reference proteome</keyword>
<feature type="region of interest" description="Disordered" evidence="1">
    <location>
        <begin position="36"/>
        <end position="58"/>
    </location>
</feature>
<protein>
    <recommendedName>
        <fullName evidence="6">LPXTG cell wall anchor domain-containing protein</fullName>
    </recommendedName>
</protein>
<evidence type="ECO:0000256" key="3">
    <source>
        <dbReference type="SAM" id="SignalP"/>
    </source>
</evidence>
<keyword evidence="2" id="KW-0472">Membrane</keyword>
<gene>
    <name evidence="4" type="ORF">GCM10010315_18370</name>
</gene>
<dbReference type="EMBL" id="BAAASL010000006">
    <property type="protein sequence ID" value="GAA2713213.1"/>
    <property type="molecule type" value="Genomic_DNA"/>
</dbReference>
<evidence type="ECO:0000313" key="5">
    <source>
        <dbReference type="Proteomes" id="UP001500886"/>
    </source>
</evidence>
<comment type="caution">
    <text evidence="4">The sequence shown here is derived from an EMBL/GenBank/DDBJ whole genome shotgun (WGS) entry which is preliminary data.</text>
</comment>
<feature type="compositionally biased region" description="Low complexity" evidence="1">
    <location>
        <begin position="231"/>
        <end position="255"/>
    </location>
</feature>
<feature type="signal peptide" evidence="3">
    <location>
        <begin position="1"/>
        <end position="34"/>
    </location>
</feature>
<feature type="transmembrane region" description="Helical" evidence="2">
    <location>
        <begin position="275"/>
        <end position="297"/>
    </location>
</feature>
<keyword evidence="3" id="KW-0732">Signal</keyword>
<reference evidence="4 5" key="1">
    <citation type="journal article" date="2019" name="Int. J. Syst. Evol. Microbiol.">
        <title>The Global Catalogue of Microorganisms (GCM) 10K type strain sequencing project: providing services to taxonomists for standard genome sequencing and annotation.</title>
        <authorList>
            <consortium name="The Broad Institute Genomics Platform"/>
            <consortium name="The Broad Institute Genome Sequencing Center for Infectious Disease"/>
            <person name="Wu L."/>
            <person name="Ma J."/>
        </authorList>
    </citation>
    <scope>NUCLEOTIDE SEQUENCE [LARGE SCALE GENOMIC DNA]</scope>
    <source>
        <strain evidence="4 5">JCM 4542</strain>
    </source>
</reference>
<evidence type="ECO:0000313" key="4">
    <source>
        <dbReference type="EMBL" id="GAA2713213.1"/>
    </source>
</evidence>
<feature type="compositionally biased region" description="Pro residues" evidence="1">
    <location>
        <begin position="209"/>
        <end position="230"/>
    </location>
</feature>
<name>A0ABN3TNC4_9ACTN</name>
<keyword evidence="2" id="KW-0812">Transmembrane</keyword>
<feature type="compositionally biased region" description="Low complexity" evidence="1">
    <location>
        <begin position="180"/>
        <end position="191"/>
    </location>
</feature>
<dbReference type="RefSeq" id="WP_344434375.1">
    <property type="nucleotide sequence ID" value="NZ_BAAASL010000006.1"/>
</dbReference>